<reference evidence="2" key="5">
    <citation type="submission" date="2018-04" db="UniProtKB">
        <authorList>
            <consortium name="EnsemblFungi"/>
        </authorList>
    </citation>
    <scope>IDENTIFICATION</scope>
    <source>
        <strain evidence="2">R3-111a-1</strain>
    </source>
</reference>
<evidence type="ECO:0000313" key="2">
    <source>
        <dbReference type="EnsemblFungi" id="EJT75225"/>
    </source>
</evidence>
<dbReference type="RefSeq" id="XP_009221225.1">
    <property type="nucleotide sequence ID" value="XM_009222961.1"/>
</dbReference>
<dbReference type="EnsemblFungi" id="EJT75225">
    <property type="protein sequence ID" value="EJT75225"/>
    <property type="gene ID" value="GGTG_05162"/>
</dbReference>
<name>J3NV49_GAET3</name>
<dbReference type="EMBL" id="GL385397">
    <property type="protein sequence ID" value="EJT75225.1"/>
    <property type="molecule type" value="Genomic_DNA"/>
</dbReference>
<evidence type="ECO:0000313" key="3">
    <source>
        <dbReference type="Proteomes" id="UP000006039"/>
    </source>
</evidence>
<dbReference type="Proteomes" id="UP000006039">
    <property type="component" value="Unassembled WGS sequence"/>
</dbReference>
<dbReference type="HOGENOM" id="CLU_1713364_0_0_1"/>
<proteinExistence type="predicted"/>
<reference evidence="1" key="2">
    <citation type="submission" date="2010-07" db="EMBL/GenBank/DDBJ databases">
        <authorList>
            <consortium name="The Broad Institute Genome Sequencing Platform"/>
            <consortium name="Broad Institute Genome Sequencing Center for Infectious Disease"/>
            <person name="Ma L.-J."/>
            <person name="Dead R."/>
            <person name="Young S."/>
            <person name="Zeng Q."/>
            <person name="Koehrsen M."/>
            <person name="Alvarado L."/>
            <person name="Berlin A."/>
            <person name="Chapman S.B."/>
            <person name="Chen Z."/>
            <person name="Freedman E."/>
            <person name="Gellesch M."/>
            <person name="Goldberg J."/>
            <person name="Griggs A."/>
            <person name="Gujja S."/>
            <person name="Heilman E.R."/>
            <person name="Heiman D."/>
            <person name="Hepburn T."/>
            <person name="Howarth C."/>
            <person name="Jen D."/>
            <person name="Larson L."/>
            <person name="Mehta T."/>
            <person name="Neiman D."/>
            <person name="Pearson M."/>
            <person name="Roberts A."/>
            <person name="Saif S."/>
            <person name="Shea T."/>
            <person name="Shenoy N."/>
            <person name="Sisk P."/>
            <person name="Stolte C."/>
            <person name="Sykes S."/>
            <person name="Walk T."/>
            <person name="White J."/>
            <person name="Yandava C."/>
            <person name="Haas B."/>
            <person name="Nusbaum C."/>
            <person name="Birren B."/>
        </authorList>
    </citation>
    <scope>NUCLEOTIDE SEQUENCE</scope>
    <source>
        <strain evidence="1">R3-111a-1</strain>
    </source>
</reference>
<protein>
    <submittedName>
        <fullName evidence="1 2">Uncharacterized protein</fullName>
    </submittedName>
</protein>
<evidence type="ECO:0000313" key="1">
    <source>
        <dbReference type="EMBL" id="EJT75225.1"/>
    </source>
</evidence>
<keyword evidence="3" id="KW-1185">Reference proteome</keyword>
<reference evidence="2" key="4">
    <citation type="journal article" date="2015" name="G3 (Bethesda)">
        <title>Genome sequences of three phytopathogenic species of the Magnaporthaceae family of fungi.</title>
        <authorList>
            <person name="Okagaki L.H."/>
            <person name="Nunes C.C."/>
            <person name="Sailsbery J."/>
            <person name="Clay B."/>
            <person name="Brown D."/>
            <person name="John T."/>
            <person name="Oh Y."/>
            <person name="Young N."/>
            <person name="Fitzgerald M."/>
            <person name="Haas B.J."/>
            <person name="Zeng Q."/>
            <person name="Young S."/>
            <person name="Adiconis X."/>
            <person name="Fan L."/>
            <person name="Levin J.Z."/>
            <person name="Mitchell T.K."/>
            <person name="Okubara P.A."/>
            <person name="Farman M.L."/>
            <person name="Kohn L.M."/>
            <person name="Birren B."/>
            <person name="Ma L.-J."/>
            <person name="Dean R.A."/>
        </authorList>
    </citation>
    <scope>NUCLEOTIDE SEQUENCE</scope>
    <source>
        <strain evidence="2">R3-111a-1</strain>
    </source>
</reference>
<accession>J3NV49</accession>
<dbReference type="AlphaFoldDB" id="J3NV49"/>
<dbReference type="VEuPathDB" id="FungiDB:GGTG_05162"/>
<organism evidence="1">
    <name type="scientific">Gaeumannomyces tritici (strain R3-111a-1)</name>
    <name type="common">Wheat and barley take-all root rot fungus</name>
    <name type="synonym">Gaeumannomyces graminis var. tritici</name>
    <dbReference type="NCBI Taxonomy" id="644352"/>
    <lineage>
        <taxon>Eukaryota</taxon>
        <taxon>Fungi</taxon>
        <taxon>Dikarya</taxon>
        <taxon>Ascomycota</taxon>
        <taxon>Pezizomycotina</taxon>
        <taxon>Sordariomycetes</taxon>
        <taxon>Sordariomycetidae</taxon>
        <taxon>Magnaporthales</taxon>
        <taxon>Magnaporthaceae</taxon>
        <taxon>Gaeumannomyces</taxon>
    </lineage>
</organism>
<reference evidence="1" key="3">
    <citation type="submission" date="2010-09" db="EMBL/GenBank/DDBJ databases">
        <title>Annotation of Gaeumannomyces graminis var. tritici R3-111a-1.</title>
        <authorList>
            <consortium name="The Broad Institute Genome Sequencing Platform"/>
            <person name="Ma L.-J."/>
            <person name="Dead R."/>
            <person name="Young S.K."/>
            <person name="Zeng Q."/>
            <person name="Gargeya S."/>
            <person name="Fitzgerald M."/>
            <person name="Haas B."/>
            <person name="Abouelleil A."/>
            <person name="Alvarado L."/>
            <person name="Arachchi H.M."/>
            <person name="Berlin A."/>
            <person name="Brown A."/>
            <person name="Chapman S.B."/>
            <person name="Chen Z."/>
            <person name="Dunbar C."/>
            <person name="Freedman E."/>
            <person name="Gearin G."/>
            <person name="Gellesch M."/>
            <person name="Goldberg J."/>
            <person name="Griggs A."/>
            <person name="Gujja S."/>
            <person name="Heiman D."/>
            <person name="Howarth C."/>
            <person name="Larson L."/>
            <person name="Lui A."/>
            <person name="MacDonald P.J.P."/>
            <person name="Mehta T."/>
            <person name="Montmayeur A."/>
            <person name="Murphy C."/>
            <person name="Neiman D."/>
            <person name="Pearson M."/>
            <person name="Priest M."/>
            <person name="Roberts A."/>
            <person name="Saif S."/>
            <person name="Shea T."/>
            <person name="Shenoy N."/>
            <person name="Sisk P."/>
            <person name="Stolte C."/>
            <person name="Sykes S."/>
            <person name="Yandava C."/>
            <person name="Wortman J."/>
            <person name="Nusbaum C."/>
            <person name="Birren B."/>
        </authorList>
    </citation>
    <scope>NUCLEOTIDE SEQUENCE</scope>
    <source>
        <strain evidence="1">R3-111a-1</strain>
    </source>
</reference>
<dbReference type="GeneID" id="20345620"/>
<reference evidence="3" key="1">
    <citation type="submission" date="2010-07" db="EMBL/GenBank/DDBJ databases">
        <title>The genome sequence of Gaeumannomyces graminis var. tritici strain R3-111a-1.</title>
        <authorList>
            <consortium name="The Broad Institute Genome Sequencing Platform"/>
            <person name="Ma L.-J."/>
            <person name="Dead R."/>
            <person name="Young S."/>
            <person name="Zeng Q."/>
            <person name="Koehrsen M."/>
            <person name="Alvarado L."/>
            <person name="Berlin A."/>
            <person name="Chapman S.B."/>
            <person name="Chen Z."/>
            <person name="Freedman E."/>
            <person name="Gellesch M."/>
            <person name="Goldberg J."/>
            <person name="Griggs A."/>
            <person name="Gujja S."/>
            <person name="Heilman E.R."/>
            <person name="Heiman D."/>
            <person name="Hepburn T."/>
            <person name="Howarth C."/>
            <person name="Jen D."/>
            <person name="Larson L."/>
            <person name="Mehta T."/>
            <person name="Neiman D."/>
            <person name="Pearson M."/>
            <person name="Roberts A."/>
            <person name="Saif S."/>
            <person name="Shea T."/>
            <person name="Shenoy N."/>
            <person name="Sisk P."/>
            <person name="Stolte C."/>
            <person name="Sykes S."/>
            <person name="Walk T."/>
            <person name="White J."/>
            <person name="Yandava C."/>
            <person name="Haas B."/>
            <person name="Nusbaum C."/>
            <person name="Birren B."/>
        </authorList>
    </citation>
    <scope>NUCLEOTIDE SEQUENCE [LARGE SCALE GENOMIC DNA]</scope>
    <source>
        <strain evidence="3">R3-111a-1</strain>
    </source>
</reference>
<gene>
    <name evidence="2" type="primary">20345620</name>
    <name evidence="1" type="ORF">GGTG_05162</name>
</gene>
<sequence>MTYLDNKSFFKVMPFLLKRIFDFLKNLQMSYLKTMLKLFRLPKTSFKIKCYSKHEFNPVTCCVPTVFSQGGFKNSASLQWQRLRMQGKVVKDLHQPKRQCCSEVGVDINYLKLENKEGNWCVAPANVKGACSLYVPYTLSRIHFKQQPISVFI</sequence>